<dbReference type="EMBL" id="CP120374">
    <property type="protein sequence ID" value="WEX90965.1"/>
    <property type="molecule type" value="Genomic_DNA"/>
</dbReference>
<dbReference type="Gene3D" id="3.10.180.10">
    <property type="entry name" value="2,3-Dihydroxybiphenyl 1,2-Dioxygenase, domain 1"/>
    <property type="match status" value="1"/>
</dbReference>
<name>A0ABY8DJ68_9HYPH</name>
<evidence type="ECO:0000313" key="1">
    <source>
        <dbReference type="EMBL" id="WEX90965.1"/>
    </source>
</evidence>
<gene>
    <name evidence="1" type="ORF">PZN02_004552</name>
</gene>
<organism evidence="1 2">
    <name type="scientific">Sinorhizobium garamanticum</name>
    <dbReference type="NCBI Taxonomy" id="680247"/>
    <lineage>
        <taxon>Bacteria</taxon>
        <taxon>Pseudomonadati</taxon>
        <taxon>Pseudomonadota</taxon>
        <taxon>Alphaproteobacteria</taxon>
        <taxon>Hyphomicrobiales</taxon>
        <taxon>Rhizobiaceae</taxon>
        <taxon>Sinorhizobium/Ensifer group</taxon>
        <taxon>Sinorhizobium</taxon>
    </lineage>
</organism>
<proteinExistence type="predicted"/>
<dbReference type="RefSeq" id="WP_280662927.1">
    <property type="nucleotide sequence ID" value="NZ_CP120374.1"/>
</dbReference>
<dbReference type="InterPro" id="IPR029068">
    <property type="entry name" value="Glyas_Bleomycin-R_OHBP_Dase"/>
</dbReference>
<reference evidence="1 2" key="1">
    <citation type="submission" date="2023-03" db="EMBL/GenBank/DDBJ databases">
        <authorList>
            <person name="Kaur S."/>
            <person name="Espinosa-Saiz D."/>
            <person name="Velazquez E."/>
            <person name="Menendez E."/>
            <person name="diCenzo G.C."/>
        </authorList>
    </citation>
    <scope>NUCLEOTIDE SEQUENCE [LARGE SCALE GENOMIC DNA]</scope>
    <source>
        <strain evidence="1 2">LMG 24692</strain>
    </source>
</reference>
<dbReference type="SUPFAM" id="SSF54593">
    <property type="entry name" value="Glyoxalase/Bleomycin resistance protein/Dihydroxybiphenyl dioxygenase"/>
    <property type="match status" value="1"/>
</dbReference>
<protein>
    <submittedName>
        <fullName evidence="1">VOC family protein</fullName>
    </submittedName>
</protein>
<sequence>MDHFDYEVVKDEADRITELTPKLHGAHLLLHPAARGQTQGQSQVKLVFDVPDVHGARERFVQQGVAIGPIHHADGYDFCNLKDPSGNSVSLSRRAFRPHIV</sequence>
<accession>A0ABY8DJ68</accession>
<dbReference type="Proteomes" id="UP001229355">
    <property type="component" value="Chromosome 2"/>
</dbReference>
<evidence type="ECO:0000313" key="2">
    <source>
        <dbReference type="Proteomes" id="UP001229355"/>
    </source>
</evidence>
<keyword evidence="2" id="KW-1185">Reference proteome</keyword>